<dbReference type="PANTHER" id="PTHR30578">
    <property type="entry name" value="ELECTRON TRANSPORT COMPLEX PROTEIN RNFD"/>
    <property type="match status" value="1"/>
</dbReference>
<keyword evidence="10" id="KW-1003">Cell membrane</keyword>
<feature type="transmembrane region" description="Helical" evidence="10">
    <location>
        <begin position="322"/>
        <end position="345"/>
    </location>
</feature>
<keyword evidence="8 10" id="KW-1133">Transmembrane helix</keyword>
<evidence type="ECO:0000256" key="2">
    <source>
        <dbReference type="ARBA" id="ARBA00022553"/>
    </source>
</evidence>
<keyword evidence="6 10" id="KW-1278">Translocase</keyword>
<dbReference type="NCBIfam" id="NF002011">
    <property type="entry name" value="PRK00816.1"/>
    <property type="match status" value="1"/>
</dbReference>
<feature type="transmembrane region" description="Helical" evidence="10">
    <location>
        <begin position="298"/>
        <end position="316"/>
    </location>
</feature>
<dbReference type="HAMAP" id="MF_00462">
    <property type="entry name" value="RsxD_RnfD"/>
    <property type="match status" value="1"/>
</dbReference>
<keyword evidence="3 10" id="KW-0285">Flavoprotein</keyword>
<evidence type="ECO:0000256" key="7">
    <source>
        <dbReference type="ARBA" id="ARBA00022982"/>
    </source>
</evidence>
<evidence type="ECO:0000256" key="4">
    <source>
        <dbReference type="ARBA" id="ARBA00022643"/>
    </source>
</evidence>
<dbReference type="Proteomes" id="UP000295375">
    <property type="component" value="Unassembled WGS sequence"/>
</dbReference>
<dbReference type="NCBIfam" id="TIGR01946">
    <property type="entry name" value="rnfD"/>
    <property type="match status" value="1"/>
</dbReference>
<comment type="cofactor">
    <cofactor evidence="10">
        <name>FMN</name>
        <dbReference type="ChEBI" id="CHEBI:58210"/>
    </cofactor>
</comment>
<comment type="subunit">
    <text evidence="10">The complex is composed of six subunits: RnfA, RnfB, RnfC, RnfD, RnfE and RnfG.</text>
</comment>
<evidence type="ECO:0000313" key="11">
    <source>
        <dbReference type="EMBL" id="TDQ50573.1"/>
    </source>
</evidence>
<gene>
    <name evidence="10" type="primary">rnfD</name>
    <name evidence="11" type="ORF">EV696_102256</name>
</gene>
<dbReference type="EMBL" id="SNYM01000002">
    <property type="protein sequence ID" value="TDQ50573.1"/>
    <property type="molecule type" value="Genomic_DNA"/>
</dbReference>
<dbReference type="GO" id="GO:0005886">
    <property type="term" value="C:plasma membrane"/>
    <property type="evidence" value="ECO:0007669"/>
    <property type="project" value="UniProtKB-SubCell"/>
</dbReference>
<dbReference type="AlphaFoldDB" id="A0A4R6UXC6"/>
<evidence type="ECO:0000256" key="9">
    <source>
        <dbReference type="ARBA" id="ARBA00023136"/>
    </source>
</evidence>
<sequence length="351" mass="37875">MTMVVSSPHRTRGDRVARLMLLVIGCTAPGMATLMSFFGWGVMFQVWLAIGAALATEALCLSARGRSPKRELKDFTAVLTGVLLGLAIPPYAPWWIIVTGTAFAIIFGKHLYGGLGMNPFNPAMVGYVFLLITFPTQMTSWTPPLSLSDAPPGLLDSIAVIFTGETMDDRSLNALRMGVDGFTMATPLDALKVDLNQGLMISEVQQHPVYGAFAGAGWEWVNVAFLFGGFILIQQKAITWAIPGGVLTGIFASSLLFNIWNPDAYASPLFHLFSGGTMMAAFFIATDPVSASTTPKGRWYYGLGIGVLIYLIRTFGGYPDAVAFAVLLMNIAAPTIDLYTTPVVYGHKQEH</sequence>
<dbReference type="OrthoDB" id="9776359at2"/>
<dbReference type="InterPro" id="IPR011303">
    <property type="entry name" value="RnfD_bac"/>
</dbReference>
<keyword evidence="12" id="KW-1185">Reference proteome</keyword>
<keyword evidence="10" id="KW-0997">Cell inner membrane</keyword>
<dbReference type="Pfam" id="PF03116">
    <property type="entry name" value="NQR2_RnfD_RnfE"/>
    <property type="match status" value="1"/>
</dbReference>
<keyword evidence="7 10" id="KW-0249">Electron transport</keyword>
<dbReference type="EC" id="7.-.-.-" evidence="10"/>
<feature type="transmembrane region" description="Helical" evidence="10">
    <location>
        <begin position="240"/>
        <end position="260"/>
    </location>
</feature>
<protein>
    <recommendedName>
        <fullName evidence="10">Ion-translocating oxidoreductase complex subunit D</fullName>
        <ecNumber evidence="10">7.-.-.-</ecNumber>
    </recommendedName>
    <alternativeName>
        <fullName evidence="10">Rnf electron transport complex subunit D</fullName>
    </alternativeName>
</protein>
<reference evidence="11 12" key="1">
    <citation type="submission" date="2019-03" db="EMBL/GenBank/DDBJ databases">
        <title>Genomic Encyclopedia of Type Strains, Phase IV (KMG-IV): sequencing the most valuable type-strain genomes for metagenomic binning, comparative biology and taxonomic classification.</title>
        <authorList>
            <person name="Goeker M."/>
        </authorList>
    </citation>
    <scope>NUCLEOTIDE SEQUENCE [LARGE SCALE GENOMIC DNA]</scope>
    <source>
        <strain evidence="11 12">DSM 103792</strain>
    </source>
</reference>
<keyword evidence="2 10" id="KW-0597">Phosphoprotein</keyword>
<comment type="caution">
    <text evidence="11">The sequence shown here is derived from an EMBL/GenBank/DDBJ whole genome shotgun (WGS) entry which is preliminary data.</text>
</comment>
<dbReference type="PANTHER" id="PTHR30578:SF0">
    <property type="entry name" value="ION-TRANSLOCATING OXIDOREDUCTASE COMPLEX SUBUNIT D"/>
    <property type="match status" value="1"/>
</dbReference>
<dbReference type="InterPro" id="IPR004338">
    <property type="entry name" value="NqrB/RnfD"/>
</dbReference>
<feature type="transmembrane region" description="Helical" evidence="10">
    <location>
        <begin position="72"/>
        <end position="88"/>
    </location>
</feature>
<dbReference type="RefSeq" id="WP_133587851.1">
    <property type="nucleotide sequence ID" value="NZ_CP037953.1"/>
</dbReference>
<evidence type="ECO:0000256" key="5">
    <source>
        <dbReference type="ARBA" id="ARBA00022692"/>
    </source>
</evidence>
<keyword evidence="5 10" id="KW-0812">Transmembrane</keyword>
<organism evidence="11 12">
    <name type="scientific">Permianibacter aggregans</name>
    <dbReference type="NCBI Taxonomy" id="1510150"/>
    <lineage>
        <taxon>Bacteria</taxon>
        <taxon>Pseudomonadati</taxon>
        <taxon>Pseudomonadota</taxon>
        <taxon>Gammaproteobacteria</taxon>
        <taxon>Pseudomonadales</taxon>
        <taxon>Pseudomonadaceae</taxon>
        <taxon>Permianibacter</taxon>
    </lineage>
</organism>
<proteinExistence type="inferred from homology"/>
<dbReference type="GO" id="GO:0022900">
    <property type="term" value="P:electron transport chain"/>
    <property type="evidence" value="ECO:0007669"/>
    <property type="project" value="UniProtKB-UniRule"/>
</dbReference>
<accession>A0A4R6UXC6</accession>
<evidence type="ECO:0000313" key="12">
    <source>
        <dbReference type="Proteomes" id="UP000295375"/>
    </source>
</evidence>
<evidence type="ECO:0000256" key="8">
    <source>
        <dbReference type="ARBA" id="ARBA00022989"/>
    </source>
</evidence>
<evidence type="ECO:0000256" key="3">
    <source>
        <dbReference type="ARBA" id="ARBA00022630"/>
    </source>
</evidence>
<evidence type="ECO:0000256" key="6">
    <source>
        <dbReference type="ARBA" id="ARBA00022967"/>
    </source>
</evidence>
<feature type="modified residue" description="FMN phosphoryl threonine" evidence="10">
    <location>
        <position position="186"/>
    </location>
</feature>
<feature type="transmembrane region" description="Helical" evidence="10">
    <location>
        <begin position="21"/>
        <end position="40"/>
    </location>
</feature>
<comment type="function">
    <text evidence="10">Part of a membrane-bound complex that couples electron transfer with translocation of ions across the membrane.</text>
</comment>
<evidence type="ECO:0000256" key="10">
    <source>
        <dbReference type="HAMAP-Rule" id="MF_00462"/>
    </source>
</evidence>
<dbReference type="GO" id="GO:0055085">
    <property type="term" value="P:transmembrane transport"/>
    <property type="evidence" value="ECO:0007669"/>
    <property type="project" value="InterPro"/>
</dbReference>
<keyword evidence="4 10" id="KW-0288">FMN</keyword>
<feature type="transmembrane region" description="Helical" evidence="10">
    <location>
        <begin position="266"/>
        <end position="286"/>
    </location>
</feature>
<feature type="transmembrane region" description="Helical" evidence="10">
    <location>
        <begin position="209"/>
        <end position="233"/>
    </location>
</feature>
<keyword evidence="1 10" id="KW-0813">Transport</keyword>
<evidence type="ECO:0000256" key="1">
    <source>
        <dbReference type="ARBA" id="ARBA00022448"/>
    </source>
</evidence>
<comment type="similarity">
    <text evidence="10">Belongs to the NqrB/RnfD family.</text>
</comment>
<comment type="subcellular location">
    <subcellularLocation>
        <location evidence="10">Cell inner membrane</location>
        <topology evidence="10">Multi-pass membrane protein</topology>
    </subcellularLocation>
</comment>
<keyword evidence="9 10" id="KW-0472">Membrane</keyword>
<name>A0A4R6UXC6_9GAMM</name>